<comment type="catalytic activity">
    <reaction evidence="14 18">
        <text>ATP + H2O + phospholipidSide 1 = ADP + phosphate + phospholipidSide 2.</text>
        <dbReference type="EC" id="7.6.2.1"/>
    </reaction>
</comment>
<dbReference type="NCBIfam" id="TIGR01652">
    <property type="entry name" value="ATPase-Plipid"/>
    <property type="match status" value="1"/>
</dbReference>
<feature type="transmembrane region" description="Helical" evidence="18">
    <location>
        <begin position="1366"/>
        <end position="1386"/>
    </location>
</feature>
<dbReference type="SFLD" id="SFLDG00002">
    <property type="entry name" value="C1.7:_P-type_atpase_like"/>
    <property type="match status" value="1"/>
</dbReference>
<feature type="transmembrane region" description="Helical" evidence="18">
    <location>
        <begin position="395"/>
        <end position="414"/>
    </location>
</feature>
<keyword evidence="12" id="KW-0445">Lipid transport</keyword>
<comment type="caution">
    <text evidence="22">The sequence shown here is derived from an EMBL/GenBank/DDBJ whole genome shotgun (WGS) entry which is preliminary data.</text>
</comment>
<feature type="transmembrane region" description="Helical" evidence="18">
    <location>
        <begin position="1316"/>
        <end position="1336"/>
    </location>
</feature>
<dbReference type="SFLD" id="SFLDS00003">
    <property type="entry name" value="Haloacid_Dehalogenase"/>
    <property type="match status" value="1"/>
</dbReference>
<evidence type="ECO:0000259" key="21">
    <source>
        <dbReference type="Pfam" id="PF16212"/>
    </source>
</evidence>
<keyword evidence="23" id="KW-1185">Reference proteome</keyword>
<keyword evidence="10 18" id="KW-1278">Translocase</keyword>
<evidence type="ECO:0000256" key="17">
    <source>
        <dbReference type="PIRSR" id="PIRSR606539-3"/>
    </source>
</evidence>
<dbReference type="Pfam" id="PF16212">
    <property type="entry name" value="PhoLip_ATPase_C"/>
    <property type="match status" value="1"/>
</dbReference>
<feature type="domain" description="P-type ATPase A" evidence="19">
    <location>
        <begin position="607"/>
        <end position="734"/>
    </location>
</feature>
<dbReference type="Pfam" id="PF13246">
    <property type="entry name" value="Cation_ATPase"/>
    <property type="match status" value="1"/>
</dbReference>
<evidence type="ECO:0000256" key="7">
    <source>
        <dbReference type="ARBA" id="ARBA00022741"/>
    </source>
</evidence>
<dbReference type="GO" id="GO:0045332">
    <property type="term" value="P:phospholipid translocation"/>
    <property type="evidence" value="ECO:0007669"/>
    <property type="project" value="TreeGrafter"/>
</dbReference>
<evidence type="ECO:0000256" key="9">
    <source>
        <dbReference type="ARBA" id="ARBA00022842"/>
    </source>
</evidence>
<dbReference type="CDD" id="cd17484">
    <property type="entry name" value="MFS_FBT"/>
    <property type="match status" value="1"/>
</dbReference>
<dbReference type="InterPro" id="IPR032631">
    <property type="entry name" value="P-type_ATPase_N"/>
</dbReference>
<evidence type="ECO:0000256" key="12">
    <source>
        <dbReference type="ARBA" id="ARBA00023055"/>
    </source>
</evidence>
<evidence type="ECO:0000256" key="5">
    <source>
        <dbReference type="ARBA" id="ARBA00022692"/>
    </source>
</evidence>
<dbReference type="Pfam" id="PF16209">
    <property type="entry name" value="PhoLip_ATPase_N"/>
    <property type="match status" value="1"/>
</dbReference>
<evidence type="ECO:0000256" key="14">
    <source>
        <dbReference type="ARBA" id="ARBA00034036"/>
    </source>
</evidence>
<feature type="binding site" evidence="16">
    <location>
        <position position="850"/>
    </location>
    <ligand>
        <name>ATP</name>
        <dbReference type="ChEBI" id="CHEBI:30616"/>
    </ligand>
</feature>
<feature type="transmembrane region" description="Helical" evidence="18">
    <location>
        <begin position="1453"/>
        <end position="1471"/>
    </location>
</feature>
<dbReference type="InterPro" id="IPR039309">
    <property type="entry name" value="BT1"/>
</dbReference>
<dbReference type="GO" id="GO:0006890">
    <property type="term" value="P:retrograde vesicle-mediated transport, Golgi to endoplasmic reticulum"/>
    <property type="evidence" value="ECO:0007669"/>
    <property type="project" value="TreeGrafter"/>
</dbReference>
<dbReference type="GO" id="GO:0016887">
    <property type="term" value="F:ATP hydrolysis activity"/>
    <property type="evidence" value="ECO:0007669"/>
    <property type="project" value="InterPro"/>
</dbReference>
<feature type="transmembrane region" description="Helical" evidence="18">
    <location>
        <begin position="757"/>
        <end position="777"/>
    </location>
</feature>
<reference evidence="22" key="1">
    <citation type="submission" date="2021-01" db="EMBL/GenBank/DDBJ databases">
        <authorList>
            <consortium name="Genoscope - CEA"/>
            <person name="William W."/>
        </authorList>
    </citation>
    <scope>NUCLEOTIDE SEQUENCE</scope>
</reference>
<comment type="similarity">
    <text evidence="3 18">Belongs to the cation transport ATPase (P-type) (TC 3.A.3) family. Type IV subfamily.</text>
</comment>
<feature type="transmembrane region" description="Helical" evidence="18">
    <location>
        <begin position="318"/>
        <end position="339"/>
    </location>
</feature>
<feature type="binding site" evidence="17">
    <location>
        <position position="850"/>
    </location>
    <ligand>
        <name>Mg(2+)</name>
        <dbReference type="ChEBI" id="CHEBI:18420"/>
    </ligand>
</feature>
<feature type="binding site" evidence="16">
    <location>
        <position position="944"/>
    </location>
    <ligand>
        <name>ATP</name>
        <dbReference type="ChEBI" id="CHEBI:30616"/>
    </ligand>
</feature>
<dbReference type="Pfam" id="PF00122">
    <property type="entry name" value="E1-E2_ATPase"/>
    <property type="match status" value="1"/>
</dbReference>
<keyword evidence="8 16" id="KW-0067">ATP-binding</keyword>
<evidence type="ECO:0000256" key="8">
    <source>
        <dbReference type="ARBA" id="ARBA00022840"/>
    </source>
</evidence>
<feature type="transmembrane region" description="Helical" evidence="18">
    <location>
        <begin position="139"/>
        <end position="158"/>
    </location>
</feature>
<dbReference type="NCBIfam" id="TIGR00788">
    <property type="entry name" value="fbt"/>
    <property type="match status" value="1"/>
</dbReference>
<dbReference type="GO" id="GO:0005802">
    <property type="term" value="C:trans-Golgi network"/>
    <property type="evidence" value="ECO:0007669"/>
    <property type="project" value="TreeGrafter"/>
</dbReference>
<dbReference type="EC" id="7.6.2.1" evidence="18"/>
<dbReference type="GO" id="GO:0140326">
    <property type="term" value="F:ATPase-coupled intramembrane lipid transporter activity"/>
    <property type="evidence" value="ECO:0007669"/>
    <property type="project" value="UniProtKB-EC"/>
</dbReference>
<evidence type="ECO:0000259" key="20">
    <source>
        <dbReference type="Pfam" id="PF16209"/>
    </source>
</evidence>
<comment type="cofactor">
    <cofactor evidence="1 17">
        <name>Mg(2+)</name>
        <dbReference type="ChEBI" id="CHEBI:18420"/>
    </cofactor>
</comment>
<evidence type="ECO:0000256" key="10">
    <source>
        <dbReference type="ARBA" id="ARBA00022967"/>
    </source>
</evidence>
<sequence>MIKQSHSTYAVICLVAFSQGVINLSELAISYLLKEDYGMNPTEMTYIQGIISIPWVIKPIWGLCTDLLPIYNYRRKSYLFIFGLMGFVLFYALSIYGTKDAVAGVSILLSIQICIAFCNVVAEALLVEISTGNDSSTNNVSLFFGFKAFGTLMTSYLSGYSLKYLQKQQIFRITSLFPLIIAGASLFLNEGQHKDTDIKKQLQELHQFLNIKAIYKPIVFIFCFMLQPSTSTAMFYFQTVYLHYTAEFLGKIKFLFALANITAVSIFNRYLKNFSFKSVFFVTTLTYSVVNALQIIQVTRRNVELGIKDEVFSLCDTLLMQLIAELNMLPILVLACKICPSKIEGTMYALLMSTINLGQLIARQIGGILMYFLSIKCVCLYIIDINESSFENLWIMITMTSIYILILLPFLSTIKEKEMIESKDLYNKQDIDEFDIIGKEYQRLSLSFAHSTNLLIEMVERVDDDKFLDRKLEQECDSFNDKIDTRSLILKAIDIFGKQKVSDDARIIEITGEKQPQSIPNIVKNQKYSIITFIPIVLFDQFRYFFNLFFLLITLSQFIEPLKVGFLFSYVAPLVFVLTLTLIKEAYDDFKRFLRDREANSQLYSKVLQNDVISIKSSQLRVGDIIEVHANQRVPADCVLLRTSEKSGTVFIRTDQLDGETDWKLRSALKLTQIGQFFGSTLIVEAPKLDIYDFKGRIKIDEDKESVSIDNTLWANTYVAAGKVTCVVIYTGRECRSQMNQRKSRLKMGRLDQELNFLSKVLFGFMCILAGGILILTPDNDVLINLLQFFRYVLLLSSIIPISLRVNLDFSKLVFSMKINSDKDIAGAMARNSQIPEELGRVHYILSDKTGTLTQNCMTFKKLALESNTYTTKDLNVVNKILKRQFSANPVPLHDIITGKTKRNSRRNKDIVLRDLIQCLSLCHNVTPIIEDGVRSFQASSPDEIALVQISEQMGIQLISRNSEQMVIQTPNKIETFKIIYEFPFSSERKRMGIIVQSDSIDGYFFYLKGADQIIKNKVPEVQRGFLMDEAEMLSREGLRTLVMTQKYITSEEFKKWQIDYEEAKSSMEDREIKVNHVLEQLEQGMEFLGISGVEDLLQEDINHCIDQLRNAGIKIWMLTGDKVETAQCIGISAGLKTPQQEMFTIKEADSLNLQNLLNQFSSKHNSILVIDGVSLTLAFNDHFDQFMYVTSRAPCVICCRCSPTQKAQVVEAIKKNTNQVTLAIGDGGNDVSMIQAADVGIGIVGKEGKQAALASDFSIMKFKDLSTLLLWHGRLAYKRSSVMAQFVMHRGLVISIIQAIFSFLFYGIAIPIYNGYLMLGYATVFTVLPVFSLIFDEDITKNKALEFAELYKSLQKGREVTTKTFLIWLWKSIYQGTVIMALSFLCFQNTFLQLVTVTFTALIVIELLNVITELKTFKFITLISQFISISLYLCCIYFMRDIINLSEITVNFVINVGLLVLASWLPLHLVEKAIHKYYPSEADKIMEKIKH</sequence>
<evidence type="ECO:0000256" key="18">
    <source>
        <dbReference type="RuleBase" id="RU362033"/>
    </source>
</evidence>
<accession>A0A8S1L2S7</accession>
<feature type="transmembrane region" description="Helical" evidence="18">
    <location>
        <begin position="9"/>
        <end position="33"/>
    </location>
</feature>
<dbReference type="InterPro" id="IPR059000">
    <property type="entry name" value="ATPase_P-type_domA"/>
</dbReference>
<feature type="binding site" evidence="16">
    <location>
        <position position="1201"/>
    </location>
    <ligand>
        <name>ATP</name>
        <dbReference type="ChEBI" id="CHEBI:30616"/>
    </ligand>
</feature>
<gene>
    <name evidence="22" type="ORF">PPRIM_AZ9-3.1.T0290144</name>
</gene>
<feature type="binding site" evidence="16">
    <location>
        <position position="848"/>
    </location>
    <ligand>
        <name>ATP</name>
        <dbReference type="ChEBI" id="CHEBI:30616"/>
    </ligand>
</feature>
<evidence type="ECO:0000256" key="15">
    <source>
        <dbReference type="PIRSR" id="PIRSR606539-1"/>
    </source>
</evidence>
<dbReference type="GO" id="GO:0006897">
    <property type="term" value="P:endocytosis"/>
    <property type="evidence" value="ECO:0007669"/>
    <property type="project" value="TreeGrafter"/>
</dbReference>
<evidence type="ECO:0000256" key="13">
    <source>
        <dbReference type="ARBA" id="ARBA00023136"/>
    </source>
</evidence>
<name>A0A8S1L2S7_PARPR</name>
<feature type="transmembrane region" description="Helical" evidence="18">
    <location>
        <begin position="565"/>
        <end position="583"/>
    </location>
</feature>
<feature type="domain" description="P-type ATPase C-terminal" evidence="21">
    <location>
        <begin position="1253"/>
        <end position="1449"/>
    </location>
</feature>
<dbReference type="PANTHER" id="PTHR24092:SF5">
    <property type="entry name" value="PHOSPHOLIPID-TRANSPORTING ATPASE"/>
    <property type="match status" value="1"/>
</dbReference>
<dbReference type="FunFam" id="3.40.50.1000:FF:000009">
    <property type="entry name" value="Phospholipid-transporting ATPase"/>
    <property type="match status" value="1"/>
</dbReference>
<feature type="transmembrane region" description="Helical" evidence="18">
    <location>
        <begin position="279"/>
        <end position="298"/>
    </location>
</feature>
<evidence type="ECO:0000256" key="6">
    <source>
        <dbReference type="ARBA" id="ARBA00022723"/>
    </source>
</evidence>
<proteinExistence type="inferred from homology"/>
<feature type="transmembrane region" description="Helical" evidence="18">
    <location>
        <begin position="1288"/>
        <end position="1310"/>
    </location>
</feature>
<feature type="transmembrane region" description="Helical" evidence="18">
    <location>
        <begin position="360"/>
        <end position="383"/>
    </location>
</feature>
<feature type="binding site" evidence="16">
    <location>
        <position position="985"/>
    </location>
    <ligand>
        <name>ATP</name>
        <dbReference type="ChEBI" id="CHEBI:30616"/>
    </ligand>
</feature>
<feature type="binding site" evidence="16">
    <location>
        <position position="1207"/>
    </location>
    <ligand>
        <name>ATP</name>
        <dbReference type="ChEBI" id="CHEBI:30616"/>
    </ligand>
</feature>
<evidence type="ECO:0000256" key="3">
    <source>
        <dbReference type="ARBA" id="ARBA00008109"/>
    </source>
</evidence>
<feature type="binding site" evidence="16">
    <location>
        <position position="849"/>
    </location>
    <ligand>
        <name>ATP</name>
        <dbReference type="ChEBI" id="CHEBI:30616"/>
    </ligand>
</feature>
<keyword evidence="4" id="KW-0813">Transport</keyword>
<dbReference type="PANTHER" id="PTHR24092">
    <property type="entry name" value="PROBABLE PHOSPHOLIPID-TRANSPORTING ATPASE"/>
    <property type="match status" value="1"/>
</dbReference>
<feature type="transmembrane region" description="Helical" evidence="18">
    <location>
        <begin position="248"/>
        <end position="267"/>
    </location>
</feature>
<feature type="active site" description="4-aspartylphosphate intermediate" evidence="15">
    <location>
        <position position="848"/>
    </location>
</feature>
<evidence type="ECO:0000313" key="23">
    <source>
        <dbReference type="Proteomes" id="UP000688137"/>
    </source>
</evidence>
<feature type="binding site" evidence="17">
    <location>
        <position position="848"/>
    </location>
    <ligand>
        <name>Mg(2+)</name>
        <dbReference type="ChEBI" id="CHEBI:18420"/>
    </ligand>
</feature>
<dbReference type="Pfam" id="PF03092">
    <property type="entry name" value="BT1"/>
    <property type="match status" value="1"/>
</dbReference>
<feature type="binding site" evidence="17">
    <location>
        <position position="1227"/>
    </location>
    <ligand>
        <name>Mg(2+)</name>
        <dbReference type="ChEBI" id="CHEBI:18420"/>
    </ligand>
</feature>
<feature type="transmembrane region" description="Helical" evidence="18">
    <location>
        <begin position="1420"/>
        <end position="1441"/>
    </location>
</feature>
<feature type="transmembrane region" description="Helical" evidence="18">
    <location>
        <begin position="209"/>
        <end position="228"/>
    </location>
</feature>
<organism evidence="22 23">
    <name type="scientific">Paramecium primaurelia</name>
    <dbReference type="NCBI Taxonomy" id="5886"/>
    <lineage>
        <taxon>Eukaryota</taxon>
        <taxon>Sar</taxon>
        <taxon>Alveolata</taxon>
        <taxon>Ciliophora</taxon>
        <taxon>Intramacronucleata</taxon>
        <taxon>Oligohymenophorea</taxon>
        <taxon>Peniculida</taxon>
        <taxon>Parameciidae</taxon>
        <taxon>Paramecium</taxon>
    </lineage>
</organism>
<dbReference type="GO" id="GO:0005768">
    <property type="term" value="C:endosome"/>
    <property type="evidence" value="ECO:0007669"/>
    <property type="project" value="TreeGrafter"/>
</dbReference>
<keyword evidence="11 18" id="KW-1133">Transmembrane helix</keyword>
<feature type="transmembrane region" description="Helical" evidence="18">
    <location>
        <begin position="45"/>
        <end position="65"/>
    </location>
</feature>
<dbReference type="Proteomes" id="UP000688137">
    <property type="component" value="Unassembled WGS sequence"/>
</dbReference>
<feature type="transmembrane region" description="Helical" evidence="18">
    <location>
        <begin position="542"/>
        <end position="559"/>
    </location>
</feature>
<evidence type="ECO:0000256" key="11">
    <source>
        <dbReference type="ARBA" id="ARBA00022989"/>
    </source>
</evidence>
<dbReference type="PROSITE" id="PS00154">
    <property type="entry name" value="ATPASE_E1_E2"/>
    <property type="match status" value="1"/>
</dbReference>
<feature type="binding site" evidence="17">
    <location>
        <position position="1231"/>
    </location>
    <ligand>
        <name>Mg(2+)</name>
        <dbReference type="ChEBI" id="CHEBI:18420"/>
    </ligand>
</feature>
<evidence type="ECO:0000259" key="19">
    <source>
        <dbReference type="Pfam" id="PF00122"/>
    </source>
</evidence>
<keyword evidence="9 17" id="KW-0460">Magnesium</keyword>
<feature type="binding site" evidence="16">
    <location>
        <position position="1230"/>
    </location>
    <ligand>
        <name>ATP</name>
        <dbReference type="ChEBI" id="CHEBI:30616"/>
    </ligand>
</feature>
<dbReference type="NCBIfam" id="TIGR01494">
    <property type="entry name" value="ATPase_P-type"/>
    <property type="match status" value="3"/>
</dbReference>
<feature type="transmembrane region" description="Helical" evidence="18">
    <location>
        <begin position="77"/>
        <end position="96"/>
    </location>
</feature>
<evidence type="ECO:0000313" key="22">
    <source>
        <dbReference type="EMBL" id="CAD8059742.1"/>
    </source>
</evidence>
<dbReference type="GO" id="GO:0005886">
    <property type="term" value="C:plasma membrane"/>
    <property type="evidence" value="ECO:0007669"/>
    <property type="project" value="TreeGrafter"/>
</dbReference>
<feature type="binding site" evidence="16">
    <location>
        <position position="1122"/>
    </location>
    <ligand>
        <name>ATP</name>
        <dbReference type="ChEBI" id="CHEBI:30616"/>
    </ligand>
</feature>
<dbReference type="FunFam" id="3.40.1110.10:FF:000180">
    <property type="entry name" value="Phospholipid-transporting ATPase"/>
    <property type="match status" value="1"/>
</dbReference>
<dbReference type="EMBL" id="CAJJDM010000028">
    <property type="protein sequence ID" value="CAD8059742.1"/>
    <property type="molecule type" value="Genomic_DNA"/>
</dbReference>
<feature type="binding site" evidence="16">
    <location>
        <position position="1120"/>
    </location>
    <ligand>
        <name>ATP</name>
        <dbReference type="ChEBI" id="CHEBI:30616"/>
    </ligand>
</feature>
<feature type="binding site" evidence="16">
    <location>
        <position position="1009"/>
    </location>
    <ligand>
        <name>ATP</name>
        <dbReference type="ChEBI" id="CHEBI:30616"/>
    </ligand>
</feature>
<evidence type="ECO:0000256" key="4">
    <source>
        <dbReference type="ARBA" id="ARBA00022448"/>
    </source>
</evidence>
<feature type="binding site" evidence="16">
    <location>
        <position position="1040"/>
    </location>
    <ligand>
        <name>ATP</name>
        <dbReference type="ChEBI" id="CHEBI:30616"/>
    </ligand>
</feature>
<feature type="binding site" evidence="16">
    <location>
        <position position="1121"/>
    </location>
    <ligand>
        <name>ATP</name>
        <dbReference type="ChEBI" id="CHEBI:30616"/>
    </ligand>
</feature>
<dbReference type="InterPro" id="IPR001757">
    <property type="entry name" value="P_typ_ATPase"/>
</dbReference>
<keyword evidence="13 18" id="KW-0472">Membrane</keyword>
<keyword evidence="6 17" id="KW-0479">Metal-binding</keyword>
<feature type="transmembrane region" description="Helical" evidence="18">
    <location>
        <begin position="1392"/>
        <end position="1413"/>
    </location>
</feature>
<protein>
    <recommendedName>
        <fullName evidence="18">Phospholipid-transporting ATPase</fullName>
        <ecNumber evidence="18">7.6.2.1</ecNumber>
    </recommendedName>
</protein>
<dbReference type="SFLD" id="SFLDF00027">
    <property type="entry name" value="p-type_atpase"/>
    <property type="match status" value="1"/>
</dbReference>
<dbReference type="GO" id="GO:0000287">
    <property type="term" value="F:magnesium ion binding"/>
    <property type="evidence" value="ECO:0007669"/>
    <property type="project" value="UniProtKB-UniRule"/>
</dbReference>
<feature type="transmembrane region" description="Helical" evidence="18">
    <location>
        <begin position="102"/>
        <end position="127"/>
    </location>
</feature>
<dbReference type="InterPro" id="IPR018303">
    <property type="entry name" value="ATPase_P-typ_P_site"/>
</dbReference>
<feature type="domain" description="P-type ATPase N-terminal" evidence="20">
    <location>
        <begin position="518"/>
        <end position="564"/>
    </location>
</feature>
<evidence type="ECO:0000256" key="2">
    <source>
        <dbReference type="ARBA" id="ARBA00004127"/>
    </source>
</evidence>
<dbReference type="InterPro" id="IPR004324">
    <property type="entry name" value="FBT"/>
</dbReference>
<dbReference type="InterPro" id="IPR032630">
    <property type="entry name" value="P_typ_ATPase_c"/>
</dbReference>
<dbReference type="InterPro" id="IPR044492">
    <property type="entry name" value="P_typ_ATPase_HD_dom"/>
</dbReference>
<evidence type="ECO:0000256" key="1">
    <source>
        <dbReference type="ARBA" id="ARBA00001946"/>
    </source>
</evidence>
<keyword evidence="5 18" id="KW-0812">Transmembrane</keyword>
<dbReference type="InterPro" id="IPR006539">
    <property type="entry name" value="P-type_ATPase_IV"/>
</dbReference>
<keyword evidence="7 16" id="KW-0547">Nucleotide-binding</keyword>
<dbReference type="GO" id="GO:0005524">
    <property type="term" value="F:ATP binding"/>
    <property type="evidence" value="ECO:0007669"/>
    <property type="project" value="UniProtKB-UniRule"/>
</dbReference>
<comment type="subcellular location">
    <subcellularLocation>
        <location evidence="2">Endomembrane system</location>
        <topology evidence="2">Multi-pass membrane protein</topology>
    </subcellularLocation>
    <subcellularLocation>
        <location evidence="18">Membrane</location>
        <topology evidence="18">Multi-pass membrane protein</topology>
    </subcellularLocation>
</comment>
<feature type="transmembrane region" description="Helical" evidence="18">
    <location>
        <begin position="170"/>
        <end position="188"/>
    </location>
</feature>
<evidence type="ECO:0000256" key="16">
    <source>
        <dbReference type="PIRSR" id="PIRSR606539-2"/>
    </source>
</evidence>
<feature type="transmembrane region" description="Helical" evidence="18">
    <location>
        <begin position="789"/>
        <end position="808"/>
    </location>
</feature>
<feature type="binding site" evidence="16">
    <location>
        <position position="1231"/>
    </location>
    <ligand>
        <name>ATP</name>
        <dbReference type="ChEBI" id="CHEBI:30616"/>
    </ligand>
</feature>